<reference evidence="2" key="1">
    <citation type="submission" date="2021-01" db="EMBL/GenBank/DDBJ databases">
        <authorList>
            <person name="Corre E."/>
            <person name="Pelletier E."/>
            <person name="Niang G."/>
            <person name="Scheremetjew M."/>
            <person name="Finn R."/>
            <person name="Kale V."/>
            <person name="Holt S."/>
            <person name="Cochrane G."/>
            <person name="Meng A."/>
            <person name="Brown T."/>
            <person name="Cohen L."/>
        </authorList>
    </citation>
    <scope>NUCLEOTIDE SEQUENCE</scope>
    <source>
        <strain evidence="2">CCMP1510</strain>
    </source>
</reference>
<dbReference type="InterPro" id="IPR019393">
    <property type="entry name" value="WASH_strumpellin"/>
</dbReference>
<dbReference type="GO" id="GO:0007032">
    <property type="term" value="P:endosome organization"/>
    <property type="evidence" value="ECO:0007669"/>
    <property type="project" value="TreeGrafter"/>
</dbReference>
<dbReference type="GO" id="GO:0071203">
    <property type="term" value="C:WASH complex"/>
    <property type="evidence" value="ECO:0007669"/>
    <property type="project" value="InterPro"/>
</dbReference>
<organism evidence="2">
    <name type="scientific">Aureoumbra lagunensis</name>
    <dbReference type="NCBI Taxonomy" id="44058"/>
    <lineage>
        <taxon>Eukaryota</taxon>
        <taxon>Sar</taxon>
        <taxon>Stramenopiles</taxon>
        <taxon>Ochrophyta</taxon>
        <taxon>Pelagophyceae</taxon>
        <taxon>Pelagomonadales</taxon>
        <taxon>Aureoumbra</taxon>
    </lineage>
</organism>
<proteinExistence type="inferred from homology"/>
<dbReference type="GO" id="GO:0030041">
    <property type="term" value="P:actin filament polymerization"/>
    <property type="evidence" value="ECO:0007669"/>
    <property type="project" value="TreeGrafter"/>
</dbReference>
<dbReference type="EMBL" id="HBIJ01014168">
    <property type="protein sequence ID" value="CAE0368741.1"/>
    <property type="molecule type" value="Transcribed_RNA"/>
</dbReference>
<dbReference type="GO" id="GO:0140285">
    <property type="term" value="P:endosome fission"/>
    <property type="evidence" value="ECO:0007669"/>
    <property type="project" value="TreeGrafter"/>
</dbReference>
<accession>A0A7S3NLW9</accession>
<dbReference type="GO" id="GO:0005768">
    <property type="term" value="C:endosome"/>
    <property type="evidence" value="ECO:0007669"/>
    <property type="project" value="TreeGrafter"/>
</dbReference>
<evidence type="ECO:0000256" key="1">
    <source>
        <dbReference type="ARBA" id="ARBA00006224"/>
    </source>
</evidence>
<name>A0A7S3NLW9_9STRA</name>
<dbReference type="PANTHER" id="PTHR15691:SF6">
    <property type="entry name" value="WASH COMPLEX SUBUNIT 5"/>
    <property type="match status" value="1"/>
</dbReference>
<dbReference type="Pfam" id="PF10266">
    <property type="entry name" value="Strumpellin"/>
    <property type="match status" value="1"/>
</dbReference>
<dbReference type="GO" id="GO:0051125">
    <property type="term" value="P:regulation of actin nucleation"/>
    <property type="evidence" value="ECO:0007669"/>
    <property type="project" value="TreeGrafter"/>
</dbReference>
<sequence>MTLLGERENLCGKSLLQLVSSGSAIIAELLRISSAVPRVFLYDVRNEKNMYAQVCFDFSYLKEAEEYENRVNSTSGLLELDTEFLETNSEFAKRAYNLFESMIKYWRDVDVFLERLDKGYFIHHSIENVLEDTDGKQLISEALYLYGVMLVLMEAKLPGIVRERLVIASYRTESSSQLEYIDQVCKLVRRTESSKKREKGIAPLEIMFSRFCTERIQIVAKSILARLSTDDIYLTNAAFPAPEMTTIRLASQAALIFIILYLYPTTLKSEDALMRQIIDRHFCDNWIIHIYMGHTVNLAQEWADPHRPYRAARLAIANVLTPHQIQKHSEQNTTAIHQAIKQLDHFLTEGQLTEQLLLDHMRALLDCCRHANAALRWRLLHGEQSDIPEFFLNKSTKNKQMHLASGIDAISLLLKTSQLEYKLKDMLQKLLDTKSEKWSFCKSQVIERMHELSDYFTGEKALARVRRDDNLMKWFTQLANETESLSENEGHATVMGRKIHILIDALQEVEQFEQVDTNLQMKSFLADTREFLSQMVRITNVQQSVMTILETISDLSYAWAILPNFLHLLHDRIRAEPATTVLLRATFLKLASILDLPLVRISQCDSPDAVSVAEYYSSQLVLFVRKVLDVIPISVFRVLENIVEIQTHKLAQLPVKFETIYLKQYAQLQERYALAKLTNQVSVFTEGVLAMEKTLLGVVRVEPRRILHDGLRKELLRQLAIAMHTTLIFPSLDEHDDSVCIEKKILVQYQHRVLTILDTLAARVGGYRRSVEYVQDYIDMAGLKMWQEETGRLINYVVEQEANKFLRRKIFDEHSSFQSAVIPIPSTIILGPIPSNPNNKTKKKQNHNLTFMGRTLQALSELTSPQRTIYSPNDCAWFCYELSTDDQKKKKQSPPPLFQKLCGLETLITVERSLGVVGLAGLDRLLAFQIVHTLSATCREFKVQAKPIAAFLEHLQCQALDPEWLPPASSTSSSETAKFYAAVTKKLEPLAHRLGSSLLAVGHAQLLRKSITHALCLRSRLDASHLNSTLQALDASLLTDLMAHYQDPQHKPYPLDDDKKNILPELSKLLDASGLSEPFQTIYIATEPLSGLSVVLLVLFLLAAAKLDFTPSLATLVMMNKNKYNRSKQLPLDGFVLVVGVHTMLKQFHPAYTRQLLAYLSQFISSSLSGLGTVSSSKQLPTEIPRELSNMAWFIDSFCRVAQLPPPTHFLPLDILRALLPSSPSY</sequence>
<gene>
    <name evidence="2" type="ORF">ALAG00032_LOCUS9504</name>
</gene>
<protein>
    <recommendedName>
        <fullName evidence="3">WASH complex subunit strumpellin</fullName>
    </recommendedName>
</protein>
<dbReference type="PANTHER" id="PTHR15691">
    <property type="entry name" value="WASH COMPLEX SUBUNIT 5"/>
    <property type="match status" value="1"/>
</dbReference>
<evidence type="ECO:0000313" key="2">
    <source>
        <dbReference type="EMBL" id="CAE0368741.1"/>
    </source>
</evidence>
<comment type="similarity">
    <text evidence="1">Belongs to the strumpellin family.</text>
</comment>
<evidence type="ECO:0008006" key="3">
    <source>
        <dbReference type="Google" id="ProtNLM"/>
    </source>
</evidence>
<dbReference type="AlphaFoldDB" id="A0A7S3NLW9"/>